<dbReference type="InterPro" id="IPR050291">
    <property type="entry name" value="CDF_Transporter"/>
</dbReference>
<comment type="similarity">
    <text evidence="2">Belongs to the cation diffusion facilitator (CDF) transporter (TC 2.A.4) family.</text>
</comment>
<evidence type="ECO:0000256" key="3">
    <source>
        <dbReference type="ARBA" id="ARBA00022448"/>
    </source>
</evidence>
<dbReference type="InterPro" id="IPR027469">
    <property type="entry name" value="Cation_efflux_TMD_sf"/>
</dbReference>
<evidence type="ECO:0000256" key="1">
    <source>
        <dbReference type="ARBA" id="ARBA00004141"/>
    </source>
</evidence>
<keyword evidence="3" id="KW-0813">Transport</keyword>
<dbReference type="PANTHER" id="PTHR43840:SF15">
    <property type="entry name" value="MITOCHONDRIAL METAL TRANSPORTER 1-RELATED"/>
    <property type="match status" value="1"/>
</dbReference>
<reference evidence="10" key="1">
    <citation type="submission" date="2016-10" db="EMBL/GenBank/DDBJ databases">
        <authorList>
            <person name="de Groot N.N."/>
        </authorList>
    </citation>
    <scope>NUCLEOTIDE SEQUENCE</scope>
</reference>
<dbReference type="GO" id="GO:0016020">
    <property type="term" value="C:membrane"/>
    <property type="evidence" value="ECO:0007669"/>
    <property type="project" value="UniProtKB-SubCell"/>
</dbReference>
<feature type="transmembrane region" description="Helical" evidence="7">
    <location>
        <begin position="182"/>
        <end position="199"/>
    </location>
</feature>
<proteinExistence type="inferred from homology"/>
<feature type="transmembrane region" description="Helical" evidence="7">
    <location>
        <begin position="116"/>
        <end position="137"/>
    </location>
</feature>
<dbReference type="GO" id="GO:0008324">
    <property type="term" value="F:monoatomic cation transmembrane transporter activity"/>
    <property type="evidence" value="ECO:0007669"/>
    <property type="project" value="InterPro"/>
</dbReference>
<dbReference type="AlphaFoldDB" id="A0A1W1E4X3"/>
<dbReference type="Pfam" id="PF01545">
    <property type="entry name" value="Cation_efflux"/>
    <property type="match status" value="1"/>
</dbReference>
<gene>
    <name evidence="10" type="ORF">MNB_SUP05-SYMBIONT-7-40</name>
</gene>
<dbReference type="InterPro" id="IPR036837">
    <property type="entry name" value="Cation_efflux_CTD_sf"/>
</dbReference>
<dbReference type="InterPro" id="IPR002524">
    <property type="entry name" value="Cation_efflux"/>
</dbReference>
<feature type="transmembrane region" description="Helical" evidence="7">
    <location>
        <begin position="82"/>
        <end position="104"/>
    </location>
</feature>
<name>A0A1W1E4X3_9ZZZZ</name>
<dbReference type="SUPFAM" id="SSF160240">
    <property type="entry name" value="Cation efflux protein cytoplasmic domain-like"/>
    <property type="match status" value="1"/>
</dbReference>
<evidence type="ECO:0000259" key="8">
    <source>
        <dbReference type="Pfam" id="PF01545"/>
    </source>
</evidence>
<keyword evidence="6 7" id="KW-0472">Membrane</keyword>
<dbReference type="SUPFAM" id="SSF161111">
    <property type="entry name" value="Cation efflux protein transmembrane domain-like"/>
    <property type="match status" value="1"/>
</dbReference>
<dbReference type="InterPro" id="IPR058533">
    <property type="entry name" value="Cation_efflux_TM"/>
</dbReference>
<accession>A0A1W1E4X3</accession>
<dbReference type="PANTHER" id="PTHR43840">
    <property type="entry name" value="MITOCHONDRIAL METAL TRANSPORTER 1-RELATED"/>
    <property type="match status" value="1"/>
</dbReference>
<feature type="domain" description="Cation efflux protein cytoplasmic" evidence="9">
    <location>
        <begin position="215"/>
        <end position="289"/>
    </location>
</feature>
<evidence type="ECO:0000259" key="9">
    <source>
        <dbReference type="Pfam" id="PF16916"/>
    </source>
</evidence>
<dbReference type="EMBL" id="FPIA01000112">
    <property type="protein sequence ID" value="SFV89015.1"/>
    <property type="molecule type" value="Genomic_DNA"/>
</dbReference>
<dbReference type="Pfam" id="PF16916">
    <property type="entry name" value="ZT_dimer"/>
    <property type="match status" value="1"/>
</dbReference>
<evidence type="ECO:0000256" key="4">
    <source>
        <dbReference type="ARBA" id="ARBA00022692"/>
    </source>
</evidence>
<sequence>MNSLERTKASQKITLIGALIDFLLAVFKVIAGVLGNSGALIADGIHSFSDLLSDGVVLYAAKHANEAADEDHPYGHKRFETVATLGLAIILSLVGFGVIFDAFGRLNTPNILSHNTLLLSVAALSIFSKEVLFWYTIKIAKTYKSDMLKANAWHHRSDALSSVVVLVGIFGSLNGYPYLDSIAAIVVGMMVMIIAWELGSTATKELVDTSIDVTQVEQVRQAIGMISGVNNVHSLRTRKIGNAISADVHVQVDPFLSVSEGHIISVSVERVAKKCLEDLDDVTVHIDPEDDETAAPCEHLPERAAALGILNKALFNNECDGEIERIQLHYLGGKIHVDFFLPLSCLSTDKNHDEILTQLTELVGELPEFGDVKVYFS</sequence>
<comment type="subcellular location">
    <subcellularLocation>
        <location evidence="1">Membrane</location>
        <topology evidence="1">Multi-pass membrane protein</topology>
    </subcellularLocation>
</comment>
<dbReference type="Gene3D" id="3.30.70.1350">
    <property type="entry name" value="Cation efflux protein, cytoplasmic domain"/>
    <property type="match status" value="1"/>
</dbReference>
<evidence type="ECO:0000313" key="10">
    <source>
        <dbReference type="EMBL" id="SFV89015.1"/>
    </source>
</evidence>
<keyword evidence="4 7" id="KW-0812">Transmembrane</keyword>
<dbReference type="Gene3D" id="1.20.1510.10">
    <property type="entry name" value="Cation efflux protein transmembrane domain"/>
    <property type="match status" value="1"/>
</dbReference>
<evidence type="ECO:0000256" key="6">
    <source>
        <dbReference type="ARBA" id="ARBA00023136"/>
    </source>
</evidence>
<dbReference type="FunFam" id="1.20.1510.10:FF:000006">
    <property type="entry name" value="Divalent cation efflux transporter"/>
    <property type="match status" value="1"/>
</dbReference>
<dbReference type="NCBIfam" id="TIGR01297">
    <property type="entry name" value="CDF"/>
    <property type="match status" value="1"/>
</dbReference>
<evidence type="ECO:0000256" key="7">
    <source>
        <dbReference type="SAM" id="Phobius"/>
    </source>
</evidence>
<organism evidence="10">
    <name type="scientific">hydrothermal vent metagenome</name>
    <dbReference type="NCBI Taxonomy" id="652676"/>
    <lineage>
        <taxon>unclassified sequences</taxon>
        <taxon>metagenomes</taxon>
        <taxon>ecological metagenomes</taxon>
    </lineage>
</organism>
<dbReference type="InterPro" id="IPR027470">
    <property type="entry name" value="Cation_efflux_CTD"/>
</dbReference>
<evidence type="ECO:0000256" key="5">
    <source>
        <dbReference type="ARBA" id="ARBA00022989"/>
    </source>
</evidence>
<keyword evidence="5 7" id="KW-1133">Transmembrane helix</keyword>
<protein>
    <submittedName>
        <fullName evidence="10">Cobalt-zinc-cadmium resistance protein</fullName>
    </submittedName>
</protein>
<feature type="domain" description="Cation efflux protein transmembrane" evidence="8">
    <location>
        <begin position="15"/>
        <end position="207"/>
    </location>
</feature>
<feature type="transmembrane region" description="Helical" evidence="7">
    <location>
        <begin position="12"/>
        <end position="34"/>
    </location>
</feature>
<evidence type="ECO:0000256" key="2">
    <source>
        <dbReference type="ARBA" id="ARBA00008114"/>
    </source>
</evidence>